<protein>
    <submittedName>
        <fullName evidence="9">Putative disease resistance RGA1</fullName>
    </submittedName>
</protein>
<keyword evidence="4" id="KW-0067">ATP-binding</keyword>
<dbReference type="InterPro" id="IPR027417">
    <property type="entry name" value="P-loop_NTPase"/>
</dbReference>
<evidence type="ECO:0000313" key="10">
    <source>
        <dbReference type="Proteomes" id="UP000032142"/>
    </source>
</evidence>
<dbReference type="Gene3D" id="3.80.10.10">
    <property type="entry name" value="Ribonuclease Inhibitor"/>
    <property type="match status" value="2"/>
</dbReference>
<evidence type="ECO:0000259" key="6">
    <source>
        <dbReference type="Pfam" id="PF18052"/>
    </source>
</evidence>
<dbReference type="InterPro" id="IPR041118">
    <property type="entry name" value="Rx_N"/>
</dbReference>
<dbReference type="Proteomes" id="UP000032142">
    <property type="component" value="Unassembled WGS sequence"/>
</dbReference>
<evidence type="ECO:0000313" key="9">
    <source>
        <dbReference type="EMBL" id="KHG18590.1"/>
    </source>
</evidence>
<dbReference type="Pfam" id="PF23598">
    <property type="entry name" value="LRR_14"/>
    <property type="match status" value="1"/>
</dbReference>
<evidence type="ECO:0000256" key="3">
    <source>
        <dbReference type="ARBA" id="ARBA00022821"/>
    </source>
</evidence>
<evidence type="ECO:0000259" key="5">
    <source>
        <dbReference type="Pfam" id="PF00931"/>
    </source>
</evidence>
<keyword evidence="2" id="KW-0547">Nucleotide-binding</keyword>
<dbReference type="Gene3D" id="3.40.50.300">
    <property type="entry name" value="P-loop containing nucleotide triphosphate hydrolases"/>
    <property type="match status" value="1"/>
</dbReference>
<feature type="domain" description="Disease resistance N-terminal" evidence="6">
    <location>
        <begin position="11"/>
        <end position="94"/>
    </location>
</feature>
<dbReference type="PANTHER" id="PTHR36766">
    <property type="entry name" value="PLANT BROAD-SPECTRUM MILDEW RESISTANCE PROTEIN RPW8"/>
    <property type="match status" value="1"/>
</dbReference>
<dbReference type="InterPro" id="IPR036388">
    <property type="entry name" value="WH-like_DNA-bd_sf"/>
</dbReference>
<evidence type="ECO:0000256" key="2">
    <source>
        <dbReference type="ARBA" id="ARBA00022741"/>
    </source>
</evidence>
<dbReference type="Pfam" id="PF23559">
    <property type="entry name" value="WHD_DRP"/>
    <property type="match status" value="1"/>
</dbReference>
<accession>A0A0B0P0H9</accession>
<feature type="domain" description="NB-ARC" evidence="5">
    <location>
        <begin position="170"/>
        <end position="341"/>
    </location>
</feature>
<dbReference type="Pfam" id="PF18052">
    <property type="entry name" value="Rx_N"/>
    <property type="match status" value="1"/>
</dbReference>
<sequence>MAESFLFNIAERVLEKIAHLSVEEARLAFNFESHLRKLKETLSRIKAVLLDAERQQHQNEKLRLSMWKLRDIFYDAEDVIDDFKCEALRKQVVNHPNITFKVRFLASCSLPLSFSLKMGHKIEVINQRLNELAIEWDNFNLGQGTDNRHVFNRETHSFVNSKDVIGRDVDKENIVDLLMKPSEGLDVPVIPIVGIGGLGKTTLAQFVYNDDRVTSLFPLKIWICVSEEFDLSRLLKLIIQSVNKGVKCDDLTLEALQACLRSLLNDKKFLLVLDDVWNENQAKWVELRNLLRSTDGFSPSKIIVTTRSLKVASIMSLIPPYILKGLPLEDCLTLFTKWAFNDGHEKHYPNLIRIGEEIVKRCKGVPLAVRTLGSLLFQKTDESDWIYIRESEIWKLEQNENDILPVLKLSYNHLPSHLQRCLAFLSLYKKDEMYYSDKVIRLWMANGLLEHPKQNQEWGDVGKRYLNELLSRCLIQKEEDLEEDFFLNFTFKIHDLVHDLALDVSQKECKTVNSRTETVDENVRHLLLCDKKLVEVPRVLEEMKNVRTIIILDVSRESKTIHESVINLCVSNFKYLRAVELRYSPLTVLPNSIGTLKHLQDLDLAKCEGIRELPRSFYKLRSLQSLNLRGSGLMQLPDSVQRLIELRHLEITIKGKHLKEIRAGCWTSLQYLKLYYCFELECLPEGMQYLKSLRTLVLIQCNRLVSLPRSLKFLAKLEHIVICRCFQMNLKMELEEEEDKDLQLSLKTFSLDSLYALRDLPRLLLQGSSSTLQQLQIMYCRNLSALPVWVVNLTSLLELKIVYCRNLLALPEGINRLSNLRELTLYKCLQLRERYKRNGGADWHKIAHIRKVVITDDFGDVKMDESTIA</sequence>
<dbReference type="CDD" id="cd14798">
    <property type="entry name" value="RX-CC_like"/>
    <property type="match status" value="1"/>
</dbReference>
<keyword evidence="3" id="KW-0611">Plant defense</keyword>
<evidence type="ECO:0000256" key="4">
    <source>
        <dbReference type="ARBA" id="ARBA00022840"/>
    </source>
</evidence>
<gene>
    <name evidence="9" type="ORF">F383_24263</name>
</gene>
<dbReference type="GO" id="GO:0043531">
    <property type="term" value="F:ADP binding"/>
    <property type="evidence" value="ECO:0007669"/>
    <property type="project" value="InterPro"/>
</dbReference>
<organism evidence="9 10">
    <name type="scientific">Gossypium arboreum</name>
    <name type="common">Tree cotton</name>
    <name type="synonym">Gossypium nanking</name>
    <dbReference type="NCBI Taxonomy" id="29729"/>
    <lineage>
        <taxon>Eukaryota</taxon>
        <taxon>Viridiplantae</taxon>
        <taxon>Streptophyta</taxon>
        <taxon>Embryophyta</taxon>
        <taxon>Tracheophyta</taxon>
        <taxon>Spermatophyta</taxon>
        <taxon>Magnoliopsida</taxon>
        <taxon>eudicotyledons</taxon>
        <taxon>Gunneridae</taxon>
        <taxon>Pentapetalae</taxon>
        <taxon>rosids</taxon>
        <taxon>malvids</taxon>
        <taxon>Malvales</taxon>
        <taxon>Malvaceae</taxon>
        <taxon>Malvoideae</taxon>
        <taxon>Gossypium</taxon>
    </lineage>
</organism>
<dbReference type="InterPro" id="IPR042197">
    <property type="entry name" value="Apaf_helical"/>
</dbReference>
<dbReference type="InterPro" id="IPR058922">
    <property type="entry name" value="WHD_DRP"/>
</dbReference>
<evidence type="ECO:0000256" key="1">
    <source>
        <dbReference type="ARBA" id="ARBA00022737"/>
    </source>
</evidence>
<feature type="domain" description="Disease resistance protein winged helix" evidence="7">
    <location>
        <begin position="427"/>
        <end position="501"/>
    </location>
</feature>
<dbReference type="InterPro" id="IPR055414">
    <property type="entry name" value="LRR_R13L4/SHOC2-like"/>
</dbReference>
<reference evidence="10" key="1">
    <citation type="submission" date="2014-09" db="EMBL/GenBank/DDBJ databases">
        <authorList>
            <person name="Mudge J."/>
            <person name="Ramaraj T."/>
            <person name="Lindquist I.E."/>
            <person name="Bharti A.K."/>
            <person name="Sundararajan A."/>
            <person name="Cameron C.T."/>
            <person name="Woodward J.E."/>
            <person name="May G.D."/>
            <person name="Brubaker C."/>
            <person name="Broadhvest J."/>
            <person name="Wilkins T.A."/>
        </authorList>
    </citation>
    <scope>NUCLEOTIDE SEQUENCE</scope>
    <source>
        <strain evidence="10">cv. AKA8401</strain>
    </source>
</reference>
<dbReference type="InterPro" id="IPR032675">
    <property type="entry name" value="LRR_dom_sf"/>
</dbReference>
<dbReference type="Pfam" id="PF00931">
    <property type="entry name" value="NB-ARC"/>
    <property type="match status" value="1"/>
</dbReference>
<proteinExistence type="predicted"/>
<dbReference type="Gene3D" id="1.20.5.4130">
    <property type="match status" value="1"/>
</dbReference>
<dbReference type="AlphaFoldDB" id="A0A0B0P0H9"/>
<keyword evidence="10" id="KW-1185">Reference proteome</keyword>
<dbReference type="GO" id="GO:0051707">
    <property type="term" value="P:response to other organism"/>
    <property type="evidence" value="ECO:0007669"/>
    <property type="project" value="UniProtKB-ARBA"/>
</dbReference>
<dbReference type="Gene3D" id="1.10.8.430">
    <property type="entry name" value="Helical domain of apoptotic protease-activating factors"/>
    <property type="match status" value="1"/>
</dbReference>
<dbReference type="InterPro" id="IPR038005">
    <property type="entry name" value="RX-like_CC"/>
</dbReference>
<dbReference type="GO" id="GO:0005524">
    <property type="term" value="F:ATP binding"/>
    <property type="evidence" value="ECO:0007669"/>
    <property type="project" value="UniProtKB-KW"/>
</dbReference>
<dbReference type="SUPFAM" id="SSF52540">
    <property type="entry name" value="P-loop containing nucleoside triphosphate hydrolases"/>
    <property type="match status" value="1"/>
</dbReference>
<dbReference type="SUPFAM" id="SSF52058">
    <property type="entry name" value="L domain-like"/>
    <property type="match status" value="1"/>
</dbReference>
<dbReference type="PRINTS" id="PR00364">
    <property type="entry name" value="DISEASERSIST"/>
</dbReference>
<dbReference type="PANTHER" id="PTHR36766:SF67">
    <property type="entry name" value="DISEASE RESISTANCE PROTEIN RGA3"/>
    <property type="match status" value="1"/>
</dbReference>
<dbReference type="GO" id="GO:0006952">
    <property type="term" value="P:defense response"/>
    <property type="evidence" value="ECO:0007669"/>
    <property type="project" value="UniProtKB-KW"/>
</dbReference>
<dbReference type="Gene3D" id="1.10.10.10">
    <property type="entry name" value="Winged helix-like DNA-binding domain superfamily/Winged helix DNA-binding domain"/>
    <property type="match status" value="1"/>
</dbReference>
<dbReference type="InterPro" id="IPR002182">
    <property type="entry name" value="NB-ARC"/>
</dbReference>
<evidence type="ECO:0000259" key="8">
    <source>
        <dbReference type="Pfam" id="PF23598"/>
    </source>
</evidence>
<keyword evidence="1" id="KW-0677">Repeat</keyword>
<feature type="domain" description="Disease resistance R13L4/SHOC-2-like LRR" evidence="8">
    <location>
        <begin position="543"/>
        <end position="654"/>
    </location>
</feature>
<evidence type="ECO:0000259" key="7">
    <source>
        <dbReference type="Pfam" id="PF23559"/>
    </source>
</evidence>
<name>A0A0B0P0H9_GOSAR</name>
<dbReference type="EMBL" id="KN410898">
    <property type="protein sequence ID" value="KHG18590.1"/>
    <property type="molecule type" value="Genomic_DNA"/>
</dbReference>